<dbReference type="AlphaFoldDB" id="A5DNZ2"/>
<evidence type="ECO:0000256" key="9">
    <source>
        <dbReference type="ARBA" id="ARBA00023242"/>
    </source>
</evidence>
<dbReference type="GO" id="GO:0005634">
    <property type="term" value="C:nucleus"/>
    <property type="evidence" value="ECO:0007669"/>
    <property type="project" value="UniProtKB-SubCell"/>
</dbReference>
<evidence type="ECO:0000256" key="1">
    <source>
        <dbReference type="ARBA" id="ARBA00004123"/>
    </source>
</evidence>
<dbReference type="PANTHER" id="PTHR47257">
    <property type="entry name" value="PH-RESPONSE TRANSCRIPTION FACTOR PACC/RIM101"/>
    <property type="match status" value="1"/>
</dbReference>
<dbReference type="SMART" id="SM00355">
    <property type="entry name" value="ZnF_C2H2"/>
    <property type="match status" value="3"/>
</dbReference>
<dbReference type="InterPro" id="IPR036236">
    <property type="entry name" value="Znf_C2H2_sf"/>
</dbReference>
<dbReference type="PANTHER" id="PTHR47257:SF1">
    <property type="entry name" value="PH-RESPONSE TRANSCRIPTION FACTOR PACC_RIM101"/>
    <property type="match status" value="1"/>
</dbReference>
<feature type="compositionally biased region" description="Low complexity" evidence="12">
    <location>
        <begin position="36"/>
        <end position="50"/>
    </location>
</feature>
<dbReference type="GeneID" id="5124756"/>
<evidence type="ECO:0000256" key="12">
    <source>
        <dbReference type="SAM" id="MobiDB-lite"/>
    </source>
</evidence>
<dbReference type="PROSITE" id="PS00028">
    <property type="entry name" value="ZINC_FINGER_C2H2_1"/>
    <property type="match status" value="1"/>
</dbReference>
<feature type="region of interest" description="Disordered" evidence="12">
    <location>
        <begin position="222"/>
        <end position="301"/>
    </location>
</feature>
<evidence type="ECO:0000256" key="7">
    <source>
        <dbReference type="ARBA" id="ARBA00023015"/>
    </source>
</evidence>
<keyword evidence="8" id="KW-0804">Transcription</keyword>
<organism evidence="14 15">
    <name type="scientific">Meyerozyma guilliermondii (strain ATCC 6260 / CBS 566 / DSM 6381 / JCM 1539 / NBRC 10279 / NRRL Y-324)</name>
    <name type="common">Yeast</name>
    <name type="synonym">Candida guilliermondii</name>
    <dbReference type="NCBI Taxonomy" id="294746"/>
    <lineage>
        <taxon>Eukaryota</taxon>
        <taxon>Fungi</taxon>
        <taxon>Dikarya</taxon>
        <taxon>Ascomycota</taxon>
        <taxon>Saccharomycotina</taxon>
        <taxon>Pichiomycetes</taxon>
        <taxon>Debaryomycetaceae</taxon>
        <taxon>Meyerozyma</taxon>
    </lineage>
</organism>
<dbReference type="GO" id="GO:0045944">
    <property type="term" value="P:positive regulation of transcription by RNA polymerase II"/>
    <property type="evidence" value="ECO:0007669"/>
    <property type="project" value="TreeGrafter"/>
</dbReference>
<keyword evidence="6" id="KW-0862">Zinc</keyword>
<dbReference type="RefSeq" id="XP_001483038.2">
    <property type="nucleotide sequence ID" value="XM_001482988.1"/>
</dbReference>
<evidence type="ECO:0000256" key="4">
    <source>
        <dbReference type="ARBA" id="ARBA00022737"/>
    </source>
</evidence>
<dbReference type="eggNOG" id="KOG1721">
    <property type="taxonomic scope" value="Eukaryota"/>
</dbReference>
<dbReference type="OrthoDB" id="6155966at2759"/>
<dbReference type="InParanoid" id="A5DNZ2"/>
<evidence type="ECO:0000256" key="10">
    <source>
        <dbReference type="ARBA" id="ARBA00038089"/>
    </source>
</evidence>
<dbReference type="KEGG" id="pgu:PGUG_04993"/>
<dbReference type="HOGENOM" id="CLU_657393_0_0_1"/>
<dbReference type="PROSITE" id="PS50157">
    <property type="entry name" value="ZINC_FINGER_C2H2_2"/>
    <property type="match status" value="2"/>
</dbReference>
<feature type="domain" description="C2H2-type" evidence="13">
    <location>
        <begin position="179"/>
        <end position="208"/>
    </location>
</feature>
<gene>
    <name evidence="14" type="ORF">PGUG_04993</name>
</gene>
<name>A5DNZ2_PICGU</name>
<comment type="similarity">
    <text evidence="10">Belongs to the pacC/RIM101 family.</text>
</comment>
<evidence type="ECO:0000313" key="14">
    <source>
        <dbReference type="EMBL" id="EDK40895.2"/>
    </source>
</evidence>
<evidence type="ECO:0000256" key="8">
    <source>
        <dbReference type="ARBA" id="ARBA00023163"/>
    </source>
</evidence>
<keyword evidence="7" id="KW-0805">Transcription regulation</keyword>
<keyword evidence="15" id="KW-1185">Reference proteome</keyword>
<reference evidence="14 15" key="1">
    <citation type="journal article" date="2009" name="Nature">
        <title>Evolution of pathogenicity and sexual reproduction in eight Candida genomes.</title>
        <authorList>
            <person name="Butler G."/>
            <person name="Rasmussen M.D."/>
            <person name="Lin M.F."/>
            <person name="Santos M.A."/>
            <person name="Sakthikumar S."/>
            <person name="Munro C.A."/>
            <person name="Rheinbay E."/>
            <person name="Grabherr M."/>
            <person name="Forche A."/>
            <person name="Reedy J.L."/>
            <person name="Agrafioti I."/>
            <person name="Arnaud M.B."/>
            <person name="Bates S."/>
            <person name="Brown A.J."/>
            <person name="Brunke S."/>
            <person name="Costanzo M.C."/>
            <person name="Fitzpatrick D.A."/>
            <person name="de Groot P.W."/>
            <person name="Harris D."/>
            <person name="Hoyer L.L."/>
            <person name="Hube B."/>
            <person name="Klis F.M."/>
            <person name="Kodira C."/>
            <person name="Lennard N."/>
            <person name="Logue M.E."/>
            <person name="Martin R."/>
            <person name="Neiman A.M."/>
            <person name="Nikolaou E."/>
            <person name="Quail M.A."/>
            <person name="Quinn J."/>
            <person name="Santos M.C."/>
            <person name="Schmitzberger F.F."/>
            <person name="Sherlock G."/>
            <person name="Shah P."/>
            <person name="Silverstein K.A."/>
            <person name="Skrzypek M.S."/>
            <person name="Soll D."/>
            <person name="Staggs R."/>
            <person name="Stansfield I."/>
            <person name="Stumpf M.P."/>
            <person name="Sudbery P.E."/>
            <person name="Srikantha T."/>
            <person name="Zeng Q."/>
            <person name="Berman J."/>
            <person name="Berriman M."/>
            <person name="Heitman J."/>
            <person name="Gow N.A."/>
            <person name="Lorenz M.C."/>
            <person name="Birren B.W."/>
            <person name="Kellis M."/>
            <person name="Cuomo C.A."/>
        </authorList>
    </citation>
    <scope>NUCLEOTIDE SEQUENCE [LARGE SCALE GENOMIC DNA]</scope>
    <source>
        <strain evidence="15">ATCC 6260 / CBS 566 / DSM 6381 / JCM 1539 / NBRC 10279 / NRRL Y-324</strain>
    </source>
</reference>
<comment type="subcellular location">
    <subcellularLocation>
        <location evidence="1">Nucleus</location>
    </subcellularLocation>
</comment>
<dbReference type="FunFam" id="3.30.160.60:FF:001289">
    <property type="entry name" value="Zinc finger protein 574"/>
    <property type="match status" value="1"/>
</dbReference>
<dbReference type="EMBL" id="CH408160">
    <property type="protein sequence ID" value="EDK40895.2"/>
    <property type="molecule type" value="Genomic_DNA"/>
</dbReference>
<evidence type="ECO:0000256" key="6">
    <source>
        <dbReference type="ARBA" id="ARBA00022833"/>
    </source>
</evidence>
<dbReference type="VEuPathDB" id="FungiDB:PGUG_04993"/>
<feature type="compositionally biased region" description="Basic and acidic residues" evidence="12">
    <location>
        <begin position="222"/>
        <end position="236"/>
    </location>
</feature>
<evidence type="ECO:0000256" key="5">
    <source>
        <dbReference type="ARBA" id="ARBA00022771"/>
    </source>
</evidence>
<dbReference type="SUPFAM" id="SSF57667">
    <property type="entry name" value="beta-beta-alpha zinc fingers"/>
    <property type="match status" value="2"/>
</dbReference>
<proteinExistence type="inferred from homology"/>
<evidence type="ECO:0000259" key="13">
    <source>
        <dbReference type="PROSITE" id="PS50157"/>
    </source>
</evidence>
<evidence type="ECO:0000256" key="3">
    <source>
        <dbReference type="ARBA" id="ARBA00022723"/>
    </source>
</evidence>
<sequence length="418" mass="46459">MNYNLHPVSYLNGDRMAEEADVDGMSPSASSQGNDSPQSSFTSQSSANSPIHQGKNHSTNMTFEPLDFYPHDASGAQRGHGDTWKPYPAVELPNTSQINGSRPAPSTAHEPATATENANEHNENAKSKKTYRKVRSEDLQGPFQCRWEGCNEVSETPELLYDHLCDVHVGRKSSNNLSLTCHWENCGISTVKRDHITSHLRVHVPLKPYHCDVCPKSFKRPQDLKKHSKIHSEDHSRNKKRGSRDDSPIHSAGSSVPPMSQYPVANYSHGNIPPYGPIQGSYPQPTSASYLGNDPSRKRRVDQSQMAGYILNDFFGSQPDQKKMRYGGEPQYNLEMFGRLNSLEDQLELNPRTPAIWGSSTWSFIQQCCKSSGSRTVFRLLVQLDRLTVSIHARCTPSPSLTPNLGGSTTIVPKLTTT</sequence>
<dbReference type="Pfam" id="PF00096">
    <property type="entry name" value="zf-C2H2"/>
    <property type="match status" value="1"/>
</dbReference>
<evidence type="ECO:0000313" key="15">
    <source>
        <dbReference type="Proteomes" id="UP000001997"/>
    </source>
</evidence>
<evidence type="ECO:0000256" key="11">
    <source>
        <dbReference type="PROSITE-ProRule" id="PRU00042"/>
    </source>
</evidence>
<keyword evidence="4" id="KW-0677">Repeat</keyword>
<feature type="domain" description="C2H2-type" evidence="13">
    <location>
        <begin position="209"/>
        <end position="236"/>
    </location>
</feature>
<keyword evidence="5 11" id="KW-0863">Zinc-finger</keyword>
<feature type="compositionally biased region" description="Low complexity" evidence="12">
    <location>
        <begin position="107"/>
        <end position="117"/>
    </location>
</feature>
<dbReference type="Gene3D" id="3.30.160.60">
    <property type="entry name" value="Classic Zinc Finger"/>
    <property type="match status" value="2"/>
</dbReference>
<keyword evidence="9" id="KW-0539">Nucleus</keyword>
<feature type="region of interest" description="Disordered" evidence="12">
    <location>
        <begin position="21"/>
        <end position="132"/>
    </location>
</feature>
<dbReference type="InterPro" id="IPR050806">
    <property type="entry name" value="pacC/RIM101"/>
</dbReference>
<keyword evidence="2" id="KW-0678">Repressor</keyword>
<evidence type="ECO:0000256" key="2">
    <source>
        <dbReference type="ARBA" id="ARBA00022491"/>
    </source>
</evidence>
<feature type="compositionally biased region" description="Polar residues" evidence="12">
    <location>
        <begin position="281"/>
        <end position="290"/>
    </location>
</feature>
<keyword evidence="3" id="KW-0479">Metal-binding</keyword>
<dbReference type="GO" id="GO:0008270">
    <property type="term" value="F:zinc ion binding"/>
    <property type="evidence" value="ECO:0007669"/>
    <property type="project" value="UniProtKB-KW"/>
</dbReference>
<dbReference type="InterPro" id="IPR013087">
    <property type="entry name" value="Znf_C2H2_type"/>
</dbReference>
<accession>A5DNZ2</accession>
<dbReference type="STRING" id="294746.A5DNZ2"/>
<protein>
    <recommendedName>
        <fullName evidence="13">C2H2-type domain-containing protein</fullName>
    </recommendedName>
</protein>
<dbReference type="Proteomes" id="UP000001997">
    <property type="component" value="Unassembled WGS sequence"/>
</dbReference>